<dbReference type="CDD" id="cd02204">
    <property type="entry name" value="PurL_repeat2"/>
    <property type="match status" value="1"/>
</dbReference>
<dbReference type="InterPro" id="IPR016188">
    <property type="entry name" value="PurM-like_N"/>
</dbReference>
<feature type="domain" description="PurM-like N-terminal" evidence="8">
    <location>
        <begin position="80"/>
        <end position="197"/>
    </location>
</feature>
<evidence type="ECO:0000256" key="3">
    <source>
        <dbReference type="ARBA" id="ARBA00022723"/>
    </source>
</evidence>
<keyword evidence="6" id="KW-0067">ATP-binding</keyword>
<dbReference type="SUPFAM" id="SSF109736">
    <property type="entry name" value="FGAM synthase PurL, linker domain"/>
    <property type="match status" value="1"/>
</dbReference>
<evidence type="ECO:0000259" key="8">
    <source>
        <dbReference type="Pfam" id="PF00586"/>
    </source>
</evidence>
<dbReference type="SUPFAM" id="SSF55326">
    <property type="entry name" value="PurM N-terminal domain-like"/>
    <property type="match status" value="2"/>
</dbReference>
<name>A0A0W8F9A6_9ZZZZ</name>
<dbReference type="GO" id="GO:0006189">
    <property type="term" value="P:'de novo' IMP biosynthetic process"/>
    <property type="evidence" value="ECO:0007669"/>
    <property type="project" value="InterPro"/>
</dbReference>
<dbReference type="GO" id="GO:0005524">
    <property type="term" value="F:ATP binding"/>
    <property type="evidence" value="ECO:0007669"/>
    <property type="project" value="UniProtKB-KW"/>
</dbReference>
<dbReference type="PIRSF" id="PIRSF001587">
    <property type="entry name" value="FGAM_synthase_II"/>
    <property type="match status" value="1"/>
</dbReference>
<dbReference type="NCBIfam" id="NF002290">
    <property type="entry name" value="PRK01213.1"/>
    <property type="match status" value="1"/>
</dbReference>
<dbReference type="Gene3D" id="3.90.650.10">
    <property type="entry name" value="PurM-like C-terminal domain"/>
    <property type="match status" value="2"/>
</dbReference>
<dbReference type="AlphaFoldDB" id="A0A0W8F9A6"/>
<dbReference type="Pfam" id="PF00586">
    <property type="entry name" value="AIRS"/>
    <property type="match status" value="2"/>
</dbReference>
<dbReference type="PANTHER" id="PTHR43555">
    <property type="entry name" value="PHOSPHORIBOSYLFORMYLGLYCINAMIDINE SYNTHASE SUBUNIT PURL"/>
    <property type="match status" value="1"/>
</dbReference>
<dbReference type="HAMAP" id="MF_00420">
    <property type="entry name" value="PurL_2"/>
    <property type="match status" value="1"/>
</dbReference>
<dbReference type="InterPro" id="IPR041609">
    <property type="entry name" value="PurL_linker"/>
</dbReference>
<gene>
    <name evidence="11" type="ORF">ASZ90_013189</name>
</gene>
<evidence type="ECO:0000256" key="6">
    <source>
        <dbReference type="ARBA" id="ARBA00022840"/>
    </source>
</evidence>
<dbReference type="InterPro" id="IPR010074">
    <property type="entry name" value="PRibForGlyAmidine_synth_PurL"/>
</dbReference>
<dbReference type="GO" id="GO:0004642">
    <property type="term" value="F:phosphoribosylformylglycinamidine synthase activity"/>
    <property type="evidence" value="ECO:0007669"/>
    <property type="project" value="UniProtKB-EC"/>
</dbReference>
<dbReference type="NCBIfam" id="TIGR01736">
    <property type="entry name" value="FGAM_synth_II"/>
    <property type="match status" value="1"/>
</dbReference>
<keyword evidence="5" id="KW-0658">Purine biosynthesis</keyword>
<feature type="domain" description="PurM-like N-terminal" evidence="8">
    <location>
        <begin position="460"/>
        <end position="588"/>
    </location>
</feature>
<dbReference type="Pfam" id="PF18072">
    <property type="entry name" value="FGAR-AT_linker"/>
    <property type="match status" value="1"/>
</dbReference>
<dbReference type="InterPro" id="IPR036921">
    <property type="entry name" value="PurM-like_N_sf"/>
</dbReference>
<dbReference type="Pfam" id="PF02769">
    <property type="entry name" value="AIRS_C"/>
    <property type="match status" value="2"/>
</dbReference>
<evidence type="ECO:0000256" key="2">
    <source>
        <dbReference type="ARBA" id="ARBA00022598"/>
    </source>
</evidence>
<evidence type="ECO:0000256" key="4">
    <source>
        <dbReference type="ARBA" id="ARBA00022741"/>
    </source>
</evidence>
<keyword evidence="1" id="KW-0963">Cytoplasm</keyword>
<protein>
    <submittedName>
        <fullName evidence="11">Phosphoribosylformylglycinamidine synthase, synthetase subunit</fullName>
        <ecNumber evidence="11">6.3.5.3</ecNumber>
    </submittedName>
</protein>
<evidence type="ECO:0000313" key="11">
    <source>
        <dbReference type="EMBL" id="KUG17186.1"/>
    </source>
</evidence>
<accession>A0A0W8F9A6</accession>
<evidence type="ECO:0000259" key="9">
    <source>
        <dbReference type="Pfam" id="PF02769"/>
    </source>
</evidence>
<keyword evidence="3" id="KW-0479">Metal-binding</keyword>
<keyword evidence="2 11" id="KW-0436">Ligase</keyword>
<evidence type="ECO:0000256" key="7">
    <source>
        <dbReference type="ARBA" id="ARBA00022842"/>
    </source>
</evidence>
<evidence type="ECO:0000259" key="10">
    <source>
        <dbReference type="Pfam" id="PF18072"/>
    </source>
</evidence>
<dbReference type="SUPFAM" id="SSF56042">
    <property type="entry name" value="PurM C-terminal domain-like"/>
    <property type="match status" value="2"/>
</dbReference>
<evidence type="ECO:0000256" key="1">
    <source>
        <dbReference type="ARBA" id="ARBA00022490"/>
    </source>
</evidence>
<dbReference type="InterPro" id="IPR010918">
    <property type="entry name" value="PurM-like_C_dom"/>
</dbReference>
<keyword evidence="4" id="KW-0547">Nucleotide-binding</keyword>
<feature type="domain" description="PurM-like C-terminal" evidence="9">
    <location>
        <begin position="217"/>
        <end position="380"/>
    </location>
</feature>
<proteinExistence type="inferred from homology"/>
<dbReference type="PANTHER" id="PTHR43555:SF1">
    <property type="entry name" value="PHOSPHORIBOSYLFORMYLGLYCINAMIDINE SYNTHASE SUBUNIT PURL"/>
    <property type="match status" value="1"/>
</dbReference>
<dbReference type="CDD" id="cd02203">
    <property type="entry name" value="PurL_repeat1"/>
    <property type="match status" value="1"/>
</dbReference>
<evidence type="ECO:0000256" key="5">
    <source>
        <dbReference type="ARBA" id="ARBA00022755"/>
    </source>
</evidence>
<comment type="caution">
    <text evidence="11">The sequence shown here is derived from an EMBL/GenBank/DDBJ whole genome shotgun (WGS) entry which is preliminary data.</text>
</comment>
<dbReference type="InterPro" id="IPR036676">
    <property type="entry name" value="PurM-like_C_sf"/>
</dbReference>
<reference evidence="11" key="1">
    <citation type="journal article" date="2015" name="Proc. Natl. Acad. Sci. U.S.A.">
        <title>Networks of energetic and metabolic interactions define dynamics in microbial communities.</title>
        <authorList>
            <person name="Embree M."/>
            <person name="Liu J.K."/>
            <person name="Al-Bassam M.M."/>
            <person name="Zengler K."/>
        </authorList>
    </citation>
    <scope>NUCLEOTIDE SEQUENCE</scope>
</reference>
<dbReference type="GO" id="GO:0046872">
    <property type="term" value="F:metal ion binding"/>
    <property type="evidence" value="ECO:0007669"/>
    <property type="project" value="UniProtKB-KW"/>
</dbReference>
<sequence>MKIIGLADPEVESSLRGAGIGMSVDEARSIAQVLGRDPTLTELFCYDAMWSEHCSYKSSRATLKEFLPSDAPNVVMGPVEDSGIVAIDDKWCVVISHESHNHPSQILPNEGAATGIGGIVRDVNCMGATVVATADPLRFGDPFGPKARKVRWVAEGVVDGIWQYGNALGVPNIAGDVVFSESFDDNCLVNVVSLGIVRRDQIIRSRAPPLAGEKSYDVILVGKPTDASGLGGVTFASEALREEDEETNRGAVQIPDPFLKNVLFKANSDLFRMVRESGIEIGFKDLGGGGFTCATSEMGAAGGFGMEIDLDEMHKAADFPSEVLSIAETQERFLIIAPEELREKILNIYNEDWDLPNVYEGARASVVGKINTGDRFVVRHKGETVCDVPIQHLTAGIRYQRAESERIYSESEPETQEPEDYNEVLLKILNSPNIASREHIYRYYDTEVMGNAVIRPGEADAGLIAPVRGERFGVALAVDSNPFYGRISPYWGGATSVAEAMRNVAAIGATPATLTDCLNYGNPEKPEAFWEFREGVKGLAESCKNLWLKDYKDERIPVPIVSGNVSFYNESPQGSVDPSPVIACVGIIRDFDKAITMDLKAAGEELYLIGPRFDELGGSEYYQTILGVMGANVPRVRFDLERSMIYAVIDAIDEGLIAAAHDISNGGLAATAMEMAITRPAKFGLELDLDCVVCGDLDLRTDKLLFSESSGFLLEAKAGKEKRLEELLKSYDLLPAKIGRVTAKRRIRITRKGETVADLDLDLARNAWTRGLAEAMR</sequence>
<feature type="domain" description="PurM-like C-terminal" evidence="9">
    <location>
        <begin position="602"/>
        <end position="750"/>
    </location>
</feature>
<keyword evidence="7" id="KW-0460">Magnesium</keyword>
<dbReference type="EMBL" id="LNQE01001460">
    <property type="protein sequence ID" value="KUG17186.1"/>
    <property type="molecule type" value="Genomic_DNA"/>
</dbReference>
<organism evidence="11">
    <name type="scientific">hydrocarbon metagenome</name>
    <dbReference type="NCBI Taxonomy" id="938273"/>
    <lineage>
        <taxon>unclassified sequences</taxon>
        <taxon>metagenomes</taxon>
        <taxon>ecological metagenomes</taxon>
    </lineage>
</organism>
<dbReference type="EC" id="6.3.5.3" evidence="11"/>
<dbReference type="Gene3D" id="3.30.1330.10">
    <property type="entry name" value="PurM-like, N-terminal domain"/>
    <property type="match status" value="2"/>
</dbReference>
<feature type="domain" description="Phosphoribosylformylglycinamidine synthase linker" evidence="10">
    <location>
        <begin position="16"/>
        <end position="57"/>
    </location>
</feature>